<organism evidence="2 3">
    <name type="scientific">Acanthosepion pharaonis</name>
    <name type="common">Pharaoh cuttlefish</name>
    <name type="synonym">Sepia pharaonis</name>
    <dbReference type="NCBI Taxonomy" id="158019"/>
    <lineage>
        <taxon>Eukaryota</taxon>
        <taxon>Metazoa</taxon>
        <taxon>Spiralia</taxon>
        <taxon>Lophotrochozoa</taxon>
        <taxon>Mollusca</taxon>
        <taxon>Cephalopoda</taxon>
        <taxon>Coleoidea</taxon>
        <taxon>Decapodiformes</taxon>
        <taxon>Sepiida</taxon>
        <taxon>Sepiina</taxon>
        <taxon>Sepiidae</taxon>
        <taxon>Acanthosepion</taxon>
    </lineage>
</organism>
<keyword evidence="1" id="KW-0472">Membrane</keyword>
<protein>
    <submittedName>
        <fullName evidence="2">Uncharacterized protein</fullName>
    </submittedName>
</protein>
<comment type="caution">
    <text evidence="2">The sequence shown here is derived from an EMBL/GenBank/DDBJ whole genome shotgun (WGS) entry which is preliminary data.</text>
</comment>
<name>A0A812DJI4_ACAPH</name>
<dbReference type="AlphaFoldDB" id="A0A812DJI4"/>
<sequence>MGLIISCLFTSFASASQIASLFFGSLFEVFSYFLSFSFRRLGAWLTIKKKMRSLSLSSWYDSILAPDGLFFLSFFLFPLRSSAYVVKQVHPFDWETNSPHNFANTSFRPICRDICQTSCRPADPVKTDFSVSLFVSVFFLLLTFFHYGWDEIIDPLSHLQGQRKFSLKCFNFSQPEYIHVNHAVNTLTKREGKGTLWSILVATKSIYFFWFTIFTFSASTGLFISECF</sequence>
<keyword evidence="3" id="KW-1185">Reference proteome</keyword>
<feature type="transmembrane region" description="Helical" evidence="1">
    <location>
        <begin position="206"/>
        <end position="225"/>
    </location>
</feature>
<evidence type="ECO:0000313" key="2">
    <source>
        <dbReference type="EMBL" id="CAE1298976.1"/>
    </source>
</evidence>
<dbReference type="EMBL" id="CAHIKZ030003327">
    <property type="protein sequence ID" value="CAE1298976.1"/>
    <property type="molecule type" value="Genomic_DNA"/>
</dbReference>
<evidence type="ECO:0000256" key="1">
    <source>
        <dbReference type="SAM" id="Phobius"/>
    </source>
</evidence>
<keyword evidence="1" id="KW-1133">Transmembrane helix</keyword>
<dbReference type="Proteomes" id="UP000597762">
    <property type="component" value="Unassembled WGS sequence"/>
</dbReference>
<reference evidence="2" key="1">
    <citation type="submission" date="2021-01" db="EMBL/GenBank/DDBJ databases">
        <authorList>
            <person name="Li R."/>
            <person name="Bekaert M."/>
        </authorList>
    </citation>
    <scope>NUCLEOTIDE SEQUENCE</scope>
    <source>
        <strain evidence="2">Farmed</strain>
    </source>
</reference>
<accession>A0A812DJI4</accession>
<gene>
    <name evidence="2" type="ORF">SPHA_52983</name>
</gene>
<feature type="transmembrane region" description="Helical" evidence="1">
    <location>
        <begin position="59"/>
        <end position="77"/>
    </location>
</feature>
<proteinExistence type="predicted"/>
<keyword evidence="1" id="KW-0812">Transmembrane</keyword>
<feature type="transmembrane region" description="Helical" evidence="1">
    <location>
        <begin position="129"/>
        <end position="149"/>
    </location>
</feature>
<evidence type="ECO:0000313" key="3">
    <source>
        <dbReference type="Proteomes" id="UP000597762"/>
    </source>
</evidence>